<keyword evidence="3" id="KW-1185">Reference proteome</keyword>
<dbReference type="EMBL" id="JACRUJ010000002">
    <property type="protein sequence ID" value="MBC5841150.1"/>
    <property type="molecule type" value="Genomic_DNA"/>
</dbReference>
<protein>
    <recommendedName>
        <fullName evidence="4">Curlin associated repeat-containing protein</fullName>
    </recommendedName>
</protein>
<evidence type="ECO:0008006" key="4">
    <source>
        <dbReference type="Google" id="ProtNLM"/>
    </source>
</evidence>
<evidence type="ECO:0000313" key="3">
    <source>
        <dbReference type="Proteomes" id="UP000629963"/>
    </source>
</evidence>
<organism evidence="2 3">
    <name type="scientific">Flavobacterium kayseriense</name>
    <dbReference type="NCBI Taxonomy" id="2764714"/>
    <lineage>
        <taxon>Bacteria</taxon>
        <taxon>Pseudomonadati</taxon>
        <taxon>Bacteroidota</taxon>
        <taxon>Flavobacteriia</taxon>
        <taxon>Flavobacteriales</taxon>
        <taxon>Flavobacteriaceae</taxon>
        <taxon>Flavobacterium</taxon>
    </lineage>
</organism>
<sequence length="179" mass="19619">MKTIYLLNTVLFLCLVPSVFSQKLKIDSNAENEYFSVLKPKEVASILTTFVDGNALNKKDAIEKNRTTGILIQQIGNYNTSAIIVSSRETSISLTQNGDNNDYMLVKNAAKIKANIIQNGNSNSINDYTKATNYETNSQMMQNGNNLNIKSIGTNSISKDMKVNQAGNGASIIIINKSN</sequence>
<proteinExistence type="predicted"/>
<evidence type="ECO:0000313" key="2">
    <source>
        <dbReference type="EMBL" id="MBC5841150.1"/>
    </source>
</evidence>
<dbReference type="RefSeq" id="WP_187009743.1">
    <property type="nucleotide sequence ID" value="NZ_JACRUI010000002.1"/>
</dbReference>
<name>A0ABR7J6K6_9FLAO</name>
<feature type="signal peptide" evidence="1">
    <location>
        <begin position="1"/>
        <end position="21"/>
    </location>
</feature>
<keyword evidence="1" id="KW-0732">Signal</keyword>
<accession>A0ABR7J6K6</accession>
<evidence type="ECO:0000256" key="1">
    <source>
        <dbReference type="SAM" id="SignalP"/>
    </source>
</evidence>
<dbReference type="Proteomes" id="UP000629963">
    <property type="component" value="Unassembled WGS sequence"/>
</dbReference>
<comment type="caution">
    <text evidence="2">The sequence shown here is derived from an EMBL/GenBank/DDBJ whole genome shotgun (WGS) entry which is preliminary data.</text>
</comment>
<gene>
    <name evidence="2" type="ORF">H8R23_07005</name>
</gene>
<reference evidence="2 3" key="1">
    <citation type="submission" date="2020-08" db="EMBL/GenBank/DDBJ databases">
        <title>Description of novel Flavobacterium F-380 isolate.</title>
        <authorList>
            <person name="Saticioglu I.B."/>
            <person name="Duman M."/>
            <person name="Altun S."/>
        </authorList>
    </citation>
    <scope>NUCLEOTIDE SEQUENCE [LARGE SCALE GENOMIC DNA]</scope>
    <source>
        <strain evidence="2 3">F-380</strain>
    </source>
</reference>
<feature type="chain" id="PRO_5045792827" description="Curlin associated repeat-containing protein" evidence="1">
    <location>
        <begin position="22"/>
        <end position="179"/>
    </location>
</feature>